<dbReference type="SUPFAM" id="SSF143120">
    <property type="entry name" value="YefM-like"/>
    <property type="match status" value="1"/>
</dbReference>
<dbReference type="Gene3D" id="1.10.1220.170">
    <property type="match status" value="1"/>
</dbReference>
<sequence length="84" mass="9822">MQAITYSEARNNLAKHLDRVVNDCDFTVITRQKGEATVLMSLREFESWKETMFLLRGKNGPRLLKSVANIRNRENLVKRELIDE</sequence>
<reference evidence="3" key="1">
    <citation type="submission" date="2021-03" db="EMBL/GenBank/DDBJ databases">
        <title>Ottowia sp. 27C isolated from the cloaca of a Giant Asian pond turtle (Heosemys grandis).</title>
        <authorList>
            <person name="Spergser J."/>
            <person name="Busse H.-J."/>
        </authorList>
    </citation>
    <scope>NUCLEOTIDE SEQUENCE</scope>
    <source>
        <strain evidence="3">27C</strain>
    </source>
</reference>
<evidence type="ECO:0000256" key="2">
    <source>
        <dbReference type="RuleBase" id="RU362080"/>
    </source>
</evidence>
<dbReference type="RefSeq" id="WP_208007285.1">
    <property type="nucleotide sequence ID" value="NZ_CP071796.1"/>
</dbReference>
<dbReference type="Proteomes" id="UP000663903">
    <property type="component" value="Chromosome"/>
</dbReference>
<comment type="function">
    <text evidence="2">Antitoxin component of a type II toxin-antitoxin (TA) system.</text>
</comment>
<dbReference type="AlphaFoldDB" id="A0A975H4G1"/>
<protein>
    <recommendedName>
        <fullName evidence="2">Antitoxin</fullName>
    </recommendedName>
</protein>
<dbReference type="InterPro" id="IPR006442">
    <property type="entry name" value="Antitoxin_Phd/YefM"/>
</dbReference>
<accession>A0A975H4G1</accession>
<proteinExistence type="inferred from homology"/>
<dbReference type="InterPro" id="IPR036165">
    <property type="entry name" value="YefM-like_sf"/>
</dbReference>
<dbReference type="InterPro" id="IPR051405">
    <property type="entry name" value="phD/YefM_antitoxin"/>
</dbReference>
<gene>
    <name evidence="3" type="ORF">J1M35_12050</name>
</gene>
<evidence type="ECO:0000313" key="3">
    <source>
        <dbReference type="EMBL" id="QTD43877.1"/>
    </source>
</evidence>
<dbReference type="EMBL" id="CP071796">
    <property type="protein sequence ID" value="QTD43877.1"/>
    <property type="molecule type" value="Genomic_DNA"/>
</dbReference>
<dbReference type="NCBIfam" id="TIGR01552">
    <property type="entry name" value="phd_fam"/>
    <property type="match status" value="1"/>
</dbReference>
<evidence type="ECO:0000256" key="1">
    <source>
        <dbReference type="ARBA" id="ARBA00009981"/>
    </source>
</evidence>
<dbReference type="Gene3D" id="3.40.1620.10">
    <property type="entry name" value="YefM-like domain"/>
    <property type="match status" value="1"/>
</dbReference>
<organism evidence="3 4">
    <name type="scientific">Ottowia testudinis</name>
    <dbReference type="NCBI Taxonomy" id="2816950"/>
    <lineage>
        <taxon>Bacteria</taxon>
        <taxon>Pseudomonadati</taxon>
        <taxon>Pseudomonadota</taxon>
        <taxon>Betaproteobacteria</taxon>
        <taxon>Burkholderiales</taxon>
        <taxon>Comamonadaceae</taxon>
        <taxon>Ottowia</taxon>
    </lineage>
</organism>
<dbReference type="PANTHER" id="PTHR33713:SF6">
    <property type="entry name" value="ANTITOXIN YEFM"/>
    <property type="match status" value="1"/>
</dbReference>
<comment type="similarity">
    <text evidence="1 2">Belongs to the phD/YefM antitoxin family.</text>
</comment>
<evidence type="ECO:0000313" key="4">
    <source>
        <dbReference type="Proteomes" id="UP000663903"/>
    </source>
</evidence>
<dbReference type="Pfam" id="PF02604">
    <property type="entry name" value="PhdYeFM_antitox"/>
    <property type="match status" value="1"/>
</dbReference>
<dbReference type="KEGG" id="otd:J1M35_12050"/>
<dbReference type="PANTHER" id="PTHR33713">
    <property type="entry name" value="ANTITOXIN YAFN-RELATED"/>
    <property type="match status" value="1"/>
</dbReference>
<name>A0A975H4G1_9BURK</name>
<keyword evidence="4" id="KW-1185">Reference proteome</keyword>